<sequence>MLKKDNIYLFAESWPGCRSAPVRKRGRGCRRIYVRLKEPSRESCPEARRSAFPIDEFPSGEDCCLRTRRKLAVIRPS</sequence>
<evidence type="ECO:0000313" key="2">
    <source>
        <dbReference type="Proteomes" id="UP001430953"/>
    </source>
</evidence>
<name>A0AAW2GW81_9HYME</name>
<comment type="caution">
    <text evidence="1">The sequence shown here is derived from an EMBL/GenBank/DDBJ whole genome shotgun (WGS) entry which is preliminary data.</text>
</comment>
<organism evidence="1 2">
    <name type="scientific">Cardiocondyla obscurior</name>
    <dbReference type="NCBI Taxonomy" id="286306"/>
    <lineage>
        <taxon>Eukaryota</taxon>
        <taxon>Metazoa</taxon>
        <taxon>Ecdysozoa</taxon>
        <taxon>Arthropoda</taxon>
        <taxon>Hexapoda</taxon>
        <taxon>Insecta</taxon>
        <taxon>Pterygota</taxon>
        <taxon>Neoptera</taxon>
        <taxon>Endopterygota</taxon>
        <taxon>Hymenoptera</taxon>
        <taxon>Apocrita</taxon>
        <taxon>Aculeata</taxon>
        <taxon>Formicoidea</taxon>
        <taxon>Formicidae</taxon>
        <taxon>Myrmicinae</taxon>
        <taxon>Cardiocondyla</taxon>
    </lineage>
</organism>
<evidence type="ECO:0000313" key="1">
    <source>
        <dbReference type="EMBL" id="KAL0131458.1"/>
    </source>
</evidence>
<gene>
    <name evidence="1" type="ORF">PUN28_002770</name>
</gene>
<dbReference type="EMBL" id="JADYXP020000002">
    <property type="protein sequence ID" value="KAL0131458.1"/>
    <property type="molecule type" value="Genomic_DNA"/>
</dbReference>
<protein>
    <submittedName>
        <fullName evidence="1">Uncharacterized protein</fullName>
    </submittedName>
</protein>
<reference evidence="1 2" key="1">
    <citation type="submission" date="2023-03" db="EMBL/GenBank/DDBJ databases">
        <title>High recombination rates correlate with genetic variation in Cardiocondyla obscurior ants.</title>
        <authorList>
            <person name="Errbii M."/>
        </authorList>
    </citation>
    <scope>NUCLEOTIDE SEQUENCE [LARGE SCALE GENOMIC DNA]</scope>
    <source>
        <strain evidence="1">Alpha-2009</strain>
        <tissue evidence="1">Whole body</tissue>
    </source>
</reference>
<keyword evidence="2" id="KW-1185">Reference proteome</keyword>
<accession>A0AAW2GW81</accession>
<proteinExistence type="predicted"/>
<dbReference type="AlphaFoldDB" id="A0AAW2GW81"/>
<dbReference type="Proteomes" id="UP001430953">
    <property type="component" value="Unassembled WGS sequence"/>
</dbReference>